<dbReference type="SMART" id="SM00267">
    <property type="entry name" value="GGDEF"/>
    <property type="match status" value="1"/>
</dbReference>
<keyword evidence="4" id="KW-0812">Transmembrane</keyword>
<dbReference type="InterPro" id="IPR007894">
    <property type="entry name" value="MASE2"/>
</dbReference>
<dbReference type="NCBIfam" id="TIGR00254">
    <property type="entry name" value="GGDEF"/>
    <property type="match status" value="1"/>
</dbReference>
<evidence type="ECO:0000313" key="6">
    <source>
        <dbReference type="EMBL" id="MBP2169139.1"/>
    </source>
</evidence>
<feature type="transmembrane region" description="Helical" evidence="4">
    <location>
        <begin position="124"/>
        <end position="142"/>
    </location>
</feature>
<keyword evidence="4" id="KW-1133">Transmembrane helix</keyword>
<evidence type="ECO:0000313" key="7">
    <source>
        <dbReference type="Proteomes" id="UP001195624"/>
    </source>
</evidence>
<dbReference type="PANTHER" id="PTHR45138:SF24">
    <property type="entry name" value="DIGUANYLATE CYCLASE DGCC-RELATED"/>
    <property type="match status" value="1"/>
</dbReference>
<evidence type="ECO:0000259" key="5">
    <source>
        <dbReference type="PROSITE" id="PS50887"/>
    </source>
</evidence>
<dbReference type="Proteomes" id="UP001195624">
    <property type="component" value="Unassembled WGS sequence"/>
</dbReference>
<dbReference type="Pfam" id="PF00990">
    <property type="entry name" value="GGDEF"/>
    <property type="match status" value="1"/>
</dbReference>
<feature type="domain" description="GGDEF" evidence="5">
    <location>
        <begin position="221"/>
        <end position="352"/>
    </location>
</feature>
<evidence type="ECO:0000256" key="1">
    <source>
        <dbReference type="ARBA" id="ARBA00004665"/>
    </source>
</evidence>
<dbReference type="InterPro" id="IPR050469">
    <property type="entry name" value="Diguanylate_Cyclase"/>
</dbReference>
<dbReference type="CDD" id="cd01949">
    <property type="entry name" value="GGDEF"/>
    <property type="match status" value="1"/>
</dbReference>
<evidence type="ECO:0000256" key="2">
    <source>
        <dbReference type="ARBA" id="ARBA00012528"/>
    </source>
</evidence>
<dbReference type="PROSITE" id="PS50887">
    <property type="entry name" value="GGDEF"/>
    <property type="match status" value="1"/>
</dbReference>
<feature type="transmembrane region" description="Helical" evidence="4">
    <location>
        <begin position="49"/>
        <end position="68"/>
    </location>
</feature>
<gene>
    <name evidence="6" type="ORF">J2125_002331</name>
</gene>
<dbReference type="PANTHER" id="PTHR45138">
    <property type="entry name" value="REGULATORY COMPONENTS OF SENSORY TRANSDUCTION SYSTEM"/>
    <property type="match status" value="1"/>
</dbReference>
<comment type="catalytic activity">
    <reaction evidence="3">
        <text>2 GTP = 3',3'-c-di-GMP + 2 diphosphate</text>
        <dbReference type="Rhea" id="RHEA:24898"/>
        <dbReference type="ChEBI" id="CHEBI:33019"/>
        <dbReference type="ChEBI" id="CHEBI:37565"/>
        <dbReference type="ChEBI" id="CHEBI:58805"/>
        <dbReference type="EC" id="2.7.7.65"/>
    </reaction>
</comment>
<dbReference type="InterPro" id="IPR000160">
    <property type="entry name" value="GGDEF_dom"/>
</dbReference>
<proteinExistence type="predicted"/>
<dbReference type="EMBL" id="JAGGMQ010000001">
    <property type="protein sequence ID" value="MBP2169139.1"/>
    <property type="molecule type" value="Genomic_DNA"/>
</dbReference>
<keyword evidence="7" id="KW-1185">Reference proteome</keyword>
<comment type="pathway">
    <text evidence="1">Purine metabolism; 3',5'-cyclic di-GMP biosynthesis.</text>
</comment>
<evidence type="ECO:0000256" key="3">
    <source>
        <dbReference type="ARBA" id="ARBA00034247"/>
    </source>
</evidence>
<name>A0ABS4P915_9GAMM</name>
<sequence>MILLPNDDEYLKIRSLRFVRRMFLMRQLGTFLCFFPIMSVLLENGAGKITLVMLGLNAFLWPAAAYLLSTRSKDLVKVEQRSLTIDALWGGMWVALMGISPIPSCVILAIQISDRYAAGGWKQLRPALFAFCLTFIIVWSATGCPIRLNFSAKTVWLTLPLATVYLVALSILSRQLTVRLRDKSREFERVALLDPRLHIPNRRLFEQRLASAWLQSQRGTHTAYLMLLDVDNFKQVNDSYGHEVGDFLLAEVSEALRDVISAKDVPARFGGDELAVIIHHSDEHNAFQLAAKMLERIEKIRLPCDEVYRCTVSIGIASAKVATSASEWLRHADHALYETKRAGKNGFRMSDGHISLHSFQEPGAEA</sequence>
<reference evidence="7" key="2">
    <citation type="submission" date="2023-07" db="EMBL/GenBank/DDBJ databases">
        <title>Genome mining of underrepresented organisms for secondary metabolites.</title>
        <authorList>
            <person name="D'Agostino P.M."/>
        </authorList>
    </citation>
    <scope>NUCLEOTIDE SEQUENCE [LARGE SCALE GENOMIC DNA]</scope>
    <source>
        <strain evidence="7">WS4403</strain>
    </source>
</reference>
<reference evidence="6 7" key="1">
    <citation type="submission" date="2021-03" db="EMBL/GenBank/DDBJ databases">
        <authorList>
            <person name="D'Agostino P."/>
            <person name="Huntemann M."/>
            <person name="Clum A."/>
            <person name="Spunde A."/>
            <person name="Palaniappan K."/>
            <person name="Ritter S."/>
            <person name="Mikhailova N."/>
            <person name="Chen I.-M."/>
            <person name="Stamatis D."/>
            <person name="Reddy T."/>
            <person name="O'Malley R."/>
            <person name="Daum C."/>
            <person name="Shapiro N."/>
            <person name="Ivanova N."/>
            <person name="Kyrpides N."/>
            <person name="Woyke T."/>
        </authorList>
    </citation>
    <scope>NUCLEOTIDE SEQUENCE [LARGE SCALE GENOMIC DNA]</scope>
    <source>
        <strain evidence="6 7">WS4403</strain>
    </source>
</reference>
<feature type="transmembrane region" description="Helical" evidence="4">
    <location>
        <begin position="23"/>
        <end position="42"/>
    </location>
</feature>
<dbReference type="InterPro" id="IPR043128">
    <property type="entry name" value="Rev_trsase/Diguanyl_cyclase"/>
</dbReference>
<comment type="caution">
    <text evidence="6">The sequence shown here is derived from an EMBL/GenBank/DDBJ whole genome shotgun (WGS) entry which is preliminary data.</text>
</comment>
<feature type="transmembrane region" description="Helical" evidence="4">
    <location>
        <begin position="88"/>
        <end position="112"/>
    </location>
</feature>
<evidence type="ECO:0000256" key="4">
    <source>
        <dbReference type="SAM" id="Phobius"/>
    </source>
</evidence>
<protein>
    <recommendedName>
        <fullName evidence="2">diguanylate cyclase</fullName>
        <ecNumber evidence="2">2.7.7.65</ecNumber>
    </recommendedName>
</protein>
<dbReference type="Gene3D" id="3.30.70.270">
    <property type="match status" value="1"/>
</dbReference>
<organism evidence="6 7">
    <name type="scientific">Winslowiella toletana</name>
    <dbReference type="NCBI Taxonomy" id="92490"/>
    <lineage>
        <taxon>Bacteria</taxon>
        <taxon>Pseudomonadati</taxon>
        <taxon>Pseudomonadota</taxon>
        <taxon>Gammaproteobacteria</taxon>
        <taxon>Enterobacterales</taxon>
        <taxon>Erwiniaceae</taxon>
        <taxon>Winslowiella</taxon>
    </lineage>
</organism>
<dbReference type="SUPFAM" id="SSF55073">
    <property type="entry name" value="Nucleotide cyclase"/>
    <property type="match status" value="1"/>
</dbReference>
<feature type="transmembrane region" description="Helical" evidence="4">
    <location>
        <begin position="154"/>
        <end position="173"/>
    </location>
</feature>
<dbReference type="EC" id="2.7.7.65" evidence="2"/>
<accession>A0ABS4P915</accession>
<keyword evidence="4" id="KW-0472">Membrane</keyword>
<dbReference type="InterPro" id="IPR029787">
    <property type="entry name" value="Nucleotide_cyclase"/>
</dbReference>
<dbReference type="Pfam" id="PF05230">
    <property type="entry name" value="MASE2"/>
    <property type="match status" value="1"/>
</dbReference>
<dbReference type="RefSeq" id="WP_040462470.1">
    <property type="nucleotide sequence ID" value="NZ_JAGGMQ010000001.1"/>
</dbReference>